<feature type="domain" description="Pyridoxamine 5'-phosphate oxidase N-terminal" evidence="1">
    <location>
        <begin position="30"/>
        <end position="150"/>
    </location>
</feature>
<keyword evidence="3" id="KW-1185">Reference proteome</keyword>
<proteinExistence type="predicted"/>
<dbReference type="AlphaFoldDB" id="A0A1I1RS16"/>
<sequence>MEELKSFKDVRKAVGEPNPVASKKIYDFLNDRMTHFITLSPLMMISTLDSQGFPTISPKGDVPGFVHVENNKTLLVPELRGNKLAFSLHNILEHNKVALIFLVPGTVESLRVHGRCRLIKADDICKSFASKSHNALLVMEITVTNAYFHCGKAFLRSKTWQPDTWAEKVKISFGQEIAQNIDENSEFVENLDAGVQARYITDL</sequence>
<dbReference type="PANTHER" id="PTHR42815:SF2">
    <property type="entry name" value="FAD-BINDING, PUTATIVE (AFU_ORTHOLOGUE AFUA_6G07600)-RELATED"/>
    <property type="match status" value="1"/>
</dbReference>
<name>A0A1I1RS16_9GAMM</name>
<accession>A0A1I1RS16</accession>
<protein>
    <recommendedName>
        <fullName evidence="1">Pyridoxamine 5'-phosphate oxidase N-terminal domain-containing protein</fullName>
    </recommendedName>
</protein>
<dbReference type="Gene3D" id="2.30.110.10">
    <property type="entry name" value="Electron Transport, Fmn-binding Protein, Chain A"/>
    <property type="match status" value="1"/>
</dbReference>
<dbReference type="InterPro" id="IPR011576">
    <property type="entry name" value="Pyridox_Oxase_N"/>
</dbReference>
<dbReference type="STRING" id="1123010.SAMN02745724_04257"/>
<dbReference type="OrthoDB" id="9796486at2"/>
<dbReference type="Pfam" id="PF01243">
    <property type="entry name" value="PNPOx_N"/>
    <property type="match status" value="1"/>
</dbReference>
<dbReference type="NCBIfam" id="TIGR04025">
    <property type="entry name" value="PPOX_FMN_DR2398"/>
    <property type="match status" value="1"/>
</dbReference>
<evidence type="ECO:0000259" key="1">
    <source>
        <dbReference type="Pfam" id="PF01243"/>
    </source>
</evidence>
<dbReference type="Proteomes" id="UP000198862">
    <property type="component" value="Unassembled WGS sequence"/>
</dbReference>
<dbReference type="PANTHER" id="PTHR42815">
    <property type="entry name" value="FAD-BINDING, PUTATIVE (AFU_ORTHOLOGUE AFUA_6G07600)-RELATED"/>
    <property type="match status" value="1"/>
</dbReference>
<dbReference type="RefSeq" id="WP_091989467.1">
    <property type="nucleotide sequence ID" value="NZ_FOLO01000050.1"/>
</dbReference>
<evidence type="ECO:0000313" key="2">
    <source>
        <dbReference type="EMBL" id="SFD34423.1"/>
    </source>
</evidence>
<dbReference type="InterPro" id="IPR024029">
    <property type="entry name" value="Pyridox_Oxase_FMN-dep"/>
</dbReference>
<dbReference type="SUPFAM" id="SSF50475">
    <property type="entry name" value="FMN-binding split barrel"/>
    <property type="match status" value="1"/>
</dbReference>
<gene>
    <name evidence="2" type="ORF">SAMN02745724_04257</name>
</gene>
<evidence type="ECO:0000313" key="3">
    <source>
        <dbReference type="Proteomes" id="UP000198862"/>
    </source>
</evidence>
<reference evidence="2 3" key="1">
    <citation type="submission" date="2016-10" db="EMBL/GenBank/DDBJ databases">
        <authorList>
            <person name="de Groot N.N."/>
        </authorList>
    </citation>
    <scope>NUCLEOTIDE SEQUENCE [LARGE SCALE GENOMIC DNA]</scope>
    <source>
        <strain evidence="2 3">DSM 6059</strain>
    </source>
</reference>
<dbReference type="InterPro" id="IPR012349">
    <property type="entry name" value="Split_barrel_FMN-bd"/>
</dbReference>
<organism evidence="2 3">
    <name type="scientific">Pseudoalteromonas denitrificans DSM 6059</name>
    <dbReference type="NCBI Taxonomy" id="1123010"/>
    <lineage>
        <taxon>Bacteria</taxon>
        <taxon>Pseudomonadati</taxon>
        <taxon>Pseudomonadota</taxon>
        <taxon>Gammaproteobacteria</taxon>
        <taxon>Alteromonadales</taxon>
        <taxon>Pseudoalteromonadaceae</taxon>
        <taxon>Pseudoalteromonas</taxon>
    </lineage>
</organism>
<dbReference type="EMBL" id="FOLO01000050">
    <property type="protein sequence ID" value="SFD34423.1"/>
    <property type="molecule type" value="Genomic_DNA"/>
</dbReference>